<name>A0A5C1AKS9_9BACT</name>
<keyword evidence="3" id="KW-1185">Reference proteome</keyword>
<reference evidence="3" key="1">
    <citation type="submission" date="2019-08" db="EMBL/GenBank/DDBJ databases">
        <title>Limnoglobus roseus gen. nov., sp. nov., a novel freshwater planctomycete with a giant genome from the family Gemmataceae.</title>
        <authorList>
            <person name="Kulichevskaya I.S."/>
            <person name="Naumoff D.G."/>
            <person name="Miroshnikov K."/>
            <person name="Ivanova A."/>
            <person name="Philippov D.A."/>
            <person name="Hakobyan A."/>
            <person name="Rijpstra I.C."/>
            <person name="Sinninghe Damste J.S."/>
            <person name="Liesack W."/>
            <person name="Dedysh S.N."/>
        </authorList>
    </citation>
    <scope>NUCLEOTIDE SEQUENCE [LARGE SCALE GENOMIC DNA]</scope>
    <source>
        <strain evidence="3">PX52</strain>
    </source>
</reference>
<evidence type="ECO:0000313" key="2">
    <source>
        <dbReference type="EMBL" id="QEL18616.1"/>
    </source>
</evidence>
<proteinExistence type="predicted"/>
<dbReference type="OrthoDB" id="266913at2"/>
<sequence>MDLKDGPNGEKVGLDDFVVANGEAAFRKLVQDAVDAKPQGEADAKEELNVSAVKALALIARSQAEFWHDDSLAAWATIGKRSLKVKSPAFKSWLTNAYRKQASEIAPAEALNNAINLVEAEAVWDGPADTPHVRVAGHNGNILVALYDAADTVVEIGPGWWRPCPEPPVRFARPPTAKPLPVPERGGDLDALRELLNLGSDDDGREQFTLLVGWVCGAFLPGGPYPVLNLAGEHGSAKSTTATVLKRLTDPGKAELRKTPKESRDLMIAAANNHLLVFDNLSYLHQWFSDDLCCLATGGGFSTRALYADDQEMVFDAKRPVIVGGIEDFVKSADLLSRLIAVRLPAIPEEKRMEESVFWARFEKAQPQILGAIFDRLAVGLATLPTVALTKLPRMADFAKFAFACEGGGDEAKSPFLTAYTANRSGSQEAAVENSSVAQAVVKFMATLKDQGGSWEGTATELLTQLEAHGPTTDPKPKDWPAFASDVTNRITRIADDLRKVHGIDFQKARRNGGNRERYLTLKFVGGGTGVPAGGTGGGTGVPETSGRTEVPKETDFNDGRRDRGTGRDRVPGPTPAPPRKDWRFGSPDRNSTKAKGGPA</sequence>
<dbReference type="InterPro" id="IPR027417">
    <property type="entry name" value="P-loop_NTPase"/>
</dbReference>
<organism evidence="2 3">
    <name type="scientific">Limnoglobus roseus</name>
    <dbReference type="NCBI Taxonomy" id="2598579"/>
    <lineage>
        <taxon>Bacteria</taxon>
        <taxon>Pseudomonadati</taxon>
        <taxon>Planctomycetota</taxon>
        <taxon>Planctomycetia</taxon>
        <taxon>Gemmatales</taxon>
        <taxon>Gemmataceae</taxon>
        <taxon>Limnoglobus</taxon>
    </lineage>
</organism>
<evidence type="ECO:0000313" key="3">
    <source>
        <dbReference type="Proteomes" id="UP000324974"/>
    </source>
</evidence>
<evidence type="ECO:0000256" key="1">
    <source>
        <dbReference type="SAM" id="MobiDB-lite"/>
    </source>
</evidence>
<feature type="compositionally biased region" description="Gly residues" evidence="1">
    <location>
        <begin position="525"/>
        <end position="541"/>
    </location>
</feature>
<feature type="compositionally biased region" description="Basic and acidic residues" evidence="1">
    <location>
        <begin position="550"/>
        <end position="571"/>
    </location>
</feature>
<accession>A0A5C1AKS9</accession>
<dbReference type="EMBL" id="CP042425">
    <property type="protein sequence ID" value="QEL18616.1"/>
    <property type="molecule type" value="Genomic_DNA"/>
</dbReference>
<dbReference type="RefSeq" id="WP_149113099.1">
    <property type="nucleotide sequence ID" value="NZ_CP042425.1"/>
</dbReference>
<evidence type="ECO:0008006" key="4">
    <source>
        <dbReference type="Google" id="ProtNLM"/>
    </source>
</evidence>
<dbReference type="Proteomes" id="UP000324974">
    <property type="component" value="Chromosome"/>
</dbReference>
<gene>
    <name evidence="2" type="ORF">PX52LOC_05649</name>
</gene>
<dbReference type="KEGG" id="lrs:PX52LOC_05649"/>
<dbReference type="AlphaFoldDB" id="A0A5C1AKS9"/>
<protein>
    <recommendedName>
        <fullName evidence="4">ATP-binding protein</fullName>
    </recommendedName>
</protein>
<dbReference type="SUPFAM" id="SSF52540">
    <property type="entry name" value="P-loop containing nucleoside triphosphate hydrolases"/>
    <property type="match status" value="1"/>
</dbReference>
<feature type="region of interest" description="Disordered" evidence="1">
    <location>
        <begin position="525"/>
        <end position="600"/>
    </location>
</feature>